<comment type="pathway">
    <text evidence="1">Cofactor biosynthesis; 7,8-dihydroneopterin triphosphate biosynthesis; 7,8-dihydroneopterin triphosphate from GTP: step 1/1.</text>
</comment>
<evidence type="ECO:0000256" key="1">
    <source>
        <dbReference type="ARBA" id="ARBA00005080"/>
    </source>
</evidence>
<evidence type="ECO:0000256" key="4">
    <source>
        <dbReference type="ARBA" id="ARBA00017272"/>
    </source>
</evidence>
<evidence type="ECO:0000313" key="14">
    <source>
        <dbReference type="Proteomes" id="UP000013776"/>
    </source>
</evidence>
<dbReference type="Gene3D" id="3.30.1130.10">
    <property type="match status" value="1"/>
</dbReference>
<dbReference type="UniPathway" id="UPA00848">
    <property type="reaction ID" value="UER00151"/>
</dbReference>
<dbReference type="GO" id="GO:0003934">
    <property type="term" value="F:GTP cyclohydrolase I activity"/>
    <property type="evidence" value="ECO:0007669"/>
    <property type="project" value="UniProtKB-EC"/>
</dbReference>
<keyword evidence="7" id="KW-0378">Hydrolase</keyword>
<dbReference type="EMBL" id="CAHR02000259">
    <property type="protein sequence ID" value="CCG84543.1"/>
    <property type="molecule type" value="Genomic_DNA"/>
</dbReference>
<evidence type="ECO:0000313" key="13">
    <source>
        <dbReference type="EMBL" id="CCG84543.1"/>
    </source>
</evidence>
<name>R4XFV0_TAPDE</name>
<keyword evidence="5" id="KW-0021">Allosteric enzyme</keyword>
<keyword evidence="8" id="KW-0289">Folate biosynthesis</keyword>
<evidence type="ECO:0000256" key="8">
    <source>
        <dbReference type="ARBA" id="ARBA00022909"/>
    </source>
</evidence>
<evidence type="ECO:0000256" key="9">
    <source>
        <dbReference type="ARBA" id="ARBA00023134"/>
    </source>
</evidence>
<keyword evidence="14" id="KW-1185">Reference proteome</keyword>
<dbReference type="GO" id="GO:0005525">
    <property type="term" value="F:GTP binding"/>
    <property type="evidence" value="ECO:0007669"/>
    <property type="project" value="UniProtKB-KW"/>
</dbReference>
<dbReference type="CDD" id="cd00642">
    <property type="entry name" value="GTP_cyclohydro1"/>
    <property type="match status" value="1"/>
</dbReference>
<evidence type="ECO:0000256" key="3">
    <source>
        <dbReference type="ARBA" id="ARBA00012715"/>
    </source>
</evidence>
<dbReference type="PROSITE" id="PS00859">
    <property type="entry name" value="GTP_CYCLOHYDROL_1_1"/>
    <property type="match status" value="1"/>
</dbReference>
<dbReference type="SUPFAM" id="SSF55620">
    <property type="entry name" value="Tetrahydrobiopterin biosynthesis enzymes-like"/>
    <property type="match status" value="1"/>
</dbReference>
<dbReference type="InterPro" id="IPR018234">
    <property type="entry name" value="GTP_CycHdrlase_I_CS"/>
</dbReference>
<proteinExistence type="inferred from homology"/>
<evidence type="ECO:0000256" key="5">
    <source>
        <dbReference type="ARBA" id="ARBA00022533"/>
    </source>
</evidence>
<dbReference type="NCBIfam" id="NF006826">
    <property type="entry name" value="PRK09347.1-3"/>
    <property type="match status" value="1"/>
</dbReference>
<dbReference type="GO" id="GO:0008270">
    <property type="term" value="F:zinc ion binding"/>
    <property type="evidence" value="ECO:0007669"/>
    <property type="project" value="TreeGrafter"/>
</dbReference>
<evidence type="ECO:0000256" key="11">
    <source>
        <dbReference type="ARBA" id="ARBA00055676"/>
    </source>
</evidence>
<dbReference type="NCBIfam" id="TIGR00063">
    <property type="entry name" value="folE"/>
    <property type="match status" value="1"/>
</dbReference>
<dbReference type="InterPro" id="IPR043134">
    <property type="entry name" value="GTP-CH-I_N"/>
</dbReference>
<dbReference type="PANTHER" id="PTHR11109">
    <property type="entry name" value="GTP CYCLOHYDROLASE I"/>
    <property type="match status" value="1"/>
</dbReference>
<evidence type="ECO:0000259" key="12">
    <source>
        <dbReference type="Pfam" id="PF01227"/>
    </source>
</evidence>
<dbReference type="InterPro" id="IPR001474">
    <property type="entry name" value="GTP_CycHdrlase_I"/>
</dbReference>
<accession>R4XFV0</accession>
<dbReference type="Pfam" id="PF01227">
    <property type="entry name" value="GTP_cyclohydroI"/>
    <property type="match status" value="1"/>
</dbReference>
<keyword evidence="9" id="KW-0342">GTP-binding</keyword>
<dbReference type="FunFam" id="1.10.286.10:FF:000003">
    <property type="entry name" value="GTP cyclohydrolase 1"/>
    <property type="match status" value="1"/>
</dbReference>
<gene>
    <name evidence="13" type="ORF">TAPDE_005019</name>
</gene>
<dbReference type="FunFam" id="3.30.1130.10:FF:000012">
    <property type="entry name" value="GTP cyclohydrolase 1"/>
    <property type="match status" value="1"/>
</dbReference>
<feature type="domain" description="GTP cyclohydrolase I" evidence="12">
    <location>
        <begin position="2"/>
        <end position="177"/>
    </location>
</feature>
<dbReference type="GO" id="GO:0046654">
    <property type="term" value="P:tetrahydrofolate biosynthetic process"/>
    <property type="evidence" value="ECO:0007669"/>
    <property type="project" value="InterPro"/>
</dbReference>
<dbReference type="GO" id="GO:0005737">
    <property type="term" value="C:cytoplasm"/>
    <property type="evidence" value="ECO:0007669"/>
    <property type="project" value="TreeGrafter"/>
</dbReference>
<dbReference type="eggNOG" id="KOG2698">
    <property type="taxonomic scope" value="Eukaryota"/>
</dbReference>
<reference evidence="13 14" key="1">
    <citation type="journal article" date="2013" name="MBio">
        <title>Genome sequencing of the plant pathogen Taphrina deformans, the causal agent of peach leaf curl.</title>
        <authorList>
            <person name="Cisse O.H."/>
            <person name="Almeida J.M.G.C.F."/>
            <person name="Fonseca A."/>
            <person name="Kumar A.A."/>
            <person name="Salojaervi J."/>
            <person name="Overmyer K."/>
            <person name="Hauser P.M."/>
            <person name="Pagni M."/>
        </authorList>
    </citation>
    <scope>NUCLEOTIDE SEQUENCE [LARGE SCALE GENOMIC DNA]</scope>
    <source>
        <strain evidence="14">PYCC 5710 / ATCC 11124 / CBS 356.35 / IMI 108563 / JCM 9778 / NBRC 8474</strain>
    </source>
</reference>
<dbReference type="STRING" id="1097556.R4XFV0"/>
<dbReference type="HAMAP" id="MF_00223">
    <property type="entry name" value="FolE"/>
    <property type="match status" value="1"/>
</dbReference>
<protein>
    <recommendedName>
        <fullName evidence="4">GTP cyclohydrolase 1</fullName>
        <ecNumber evidence="3">3.5.4.16</ecNumber>
    </recommendedName>
    <alternativeName>
        <fullName evidence="10">GTP cyclohydrolase I</fullName>
    </alternativeName>
</protein>
<dbReference type="EC" id="3.5.4.16" evidence="3"/>
<comment type="caution">
    <text evidence="13">The sequence shown here is derived from an EMBL/GenBank/DDBJ whole genome shotgun (WGS) entry which is preliminary data.</text>
</comment>
<evidence type="ECO:0000256" key="7">
    <source>
        <dbReference type="ARBA" id="ARBA00022801"/>
    </source>
</evidence>
<dbReference type="AlphaFoldDB" id="R4XFV0"/>
<dbReference type="Gene3D" id="1.10.286.10">
    <property type="match status" value="1"/>
</dbReference>
<dbReference type="PANTHER" id="PTHR11109:SF7">
    <property type="entry name" value="GTP CYCLOHYDROLASE 1"/>
    <property type="match status" value="1"/>
</dbReference>
<dbReference type="Proteomes" id="UP000013776">
    <property type="component" value="Unassembled WGS sequence"/>
</dbReference>
<organism evidence="13 14">
    <name type="scientific">Taphrina deformans (strain PYCC 5710 / ATCC 11124 / CBS 356.35 / IMI 108563 / JCM 9778 / NBRC 8474)</name>
    <name type="common">Peach leaf curl fungus</name>
    <name type="synonym">Lalaria deformans</name>
    <dbReference type="NCBI Taxonomy" id="1097556"/>
    <lineage>
        <taxon>Eukaryota</taxon>
        <taxon>Fungi</taxon>
        <taxon>Dikarya</taxon>
        <taxon>Ascomycota</taxon>
        <taxon>Taphrinomycotina</taxon>
        <taxon>Taphrinomycetes</taxon>
        <taxon>Taphrinales</taxon>
        <taxon>Taphrinaceae</taxon>
        <taxon>Taphrina</taxon>
    </lineage>
</organism>
<evidence type="ECO:0000256" key="2">
    <source>
        <dbReference type="ARBA" id="ARBA00008085"/>
    </source>
</evidence>
<dbReference type="InterPro" id="IPR020602">
    <property type="entry name" value="GTP_CycHdrlase_I_dom"/>
</dbReference>
<dbReference type="OrthoDB" id="4966at2759"/>
<comment type="function">
    <text evidence="11">GTP cyclohydrolase 1 is the first enzyme in the biosynthetic pathway leading to folic acid.</text>
</comment>
<dbReference type="NCBIfam" id="NF006825">
    <property type="entry name" value="PRK09347.1-2"/>
    <property type="match status" value="1"/>
</dbReference>
<dbReference type="InterPro" id="IPR043133">
    <property type="entry name" value="GTP-CH-I_C/QueF"/>
</dbReference>
<evidence type="ECO:0000256" key="10">
    <source>
        <dbReference type="ARBA" id="ARBA00030854"/>
    </source>
</evidence>
<keyword evidence="6" id="KW-0547">Nucleotide-binding</keyword>
<comment type="similarity">
    <text evidence="2">Belongs to the GTP cyclohydrolase I family.</text>
</comment>
<sequence length="181" mass="20432">MSGAVKTILECLGEDPDREGLKDTPDRYAKAMLYFTKGYTEDLRDVLNSAVFEEDHNEMVIVKDIEIYSMCEHHLCPWFGKMSIGYIPNKRVIGLSKLARIAEMFARRLSVQERFSKQVAQALLEVLRPQGVAVIVQASHMCMTMRGVQKTGATTVTSCMLGCFEKSQKTREEFLSLALGR</sequence>
<evidence type="ECO:0000256" key="6">
    <source>
        <dbReference type="ARBA" id="ARBA00022741"/>
    </source>
</evidence>
<dbReference type="GO" id="GO:0046656">
    <property type="term" value="P:folic acid biosynthetic process"/>
    <property type="evidence" value="ECO:0007669"/>
    <property type="project" value="UniProtKB-KW"/>
</dbReference>
<dbReference type="GO" id="GO:0006729">
    <property type="term" value="P:tetrahydrobiopterin biosynthetic process"/>
    <property type="evidence" value="ECO:0007669"/>
    <property type="project" value="TreeGrafter"/>
</dbReference>